<dbReference type="PANTHER" id="PTHR33303:SF2">
    <property type="entry name" value="COA-BINDING DOMAIN-CONTAINING PROTEIN"/>
    <property type="match status" value="1"/>
</dbReference>
<feature type="domain" description="CoA-binding" evidence="1">
    <location>
        <begin position="1"/>
        <end position="91"/>
    </location>
</feature>
<protein>
    <submittedName>
        <fullName evidence="2">CoA-binding protein</fullName>
    </submittedName>
</protein>
<dbReference type="SUPFAM" id="SSF51735">
    <property type="entry name" value="NAD(P)-binding Rossmann-fold domains"/>
    <property type="match status" value="1"/>
</dbReference>
<dbReference type="InterPro" id="IPR036291">
    <property type="entry name" value="NAD(P)-bd_dom_sf"/>
</dbReference>
<reference evidence="2 3" key="1">
    <citation type="submission" date="2020-08" db="EMBL/GenBank/DDBJ databases">
        <title>Acidobacteriota in marine sediments use diverse sulfur dissimilation pathways.</title>
        <authorList>
            <person name="Wasmund K."/>
        </authorList>
    </citation>
    <scope>NUCLEOTIDE SEQUENCE [LARGE SCALE GENOMIC DNA]</scope>
    <source>
        <strain evidence="2">MAG AM4</strain>
    </source>
</reference>
<evidence type="ECO:0000313" key="3">
    <source>
        <dbReference type="Proteomes" id="UP000648239"/>
    </source>
</evidence>
<comment type="caution">
    <text evidence="2">The sequence shown here is derived from an EMBL/GenBank/DDBJ whole genome shotgun (WGS) entry which is preliminary data.</text>
</comment>
<dbReference type="Gene3D" id="3.40.50.720">
    <property type="entry name" value="NAD(P)-binding Rossmann-like Domain"/>
    <property type="match status" value="1"/>
</dbReference>
<dbReference type="AlphaFoldDB" id="A0A8J6Y612"/>
<accession>A0A8J6Y612</accession>
<dbReference type="PANTHER" id="PTHR33303">
    <property type="entry name" value="CYTOPLASMIC PROTEIN-RELATED"/>
    <property type="match status" value="1"/>
</dbReference>
<dbReference type="Proteomes" id="UP000648239">
    <property type="component" value="Unassembled WGS sequence"/>
</dbReference>
<name>A0A8J6Y612_9BACT</name>
<organism evidence="2 3">
    <name type="scientific">Candidatus Polarisedimenticola svalbardensis</name>
    <dbReference type="NCBI Taxonomy" id="2886004"/>
    <lineage>
        <taxon>Bacteria</taxon>
        <taxon>Pseudomonadati</taxon>
        <taxon>Acidobacteriota</taxon>
        <taxon>Candidatus Polarisedimenticolia</taxon>
        <taxon>Candidatus Polarisedimenticolales</taxon>
        <taxon>Candidatus Polarisedimenticolaceae</taxon>
        <taxon>Candidatus Polarisedimenticola</taxon>
    </lineage>
</organism>
<dbReference type="InterPro" id="IPR003781">
    <property type="entry name" value="CoA-bd"/>
</dbReference>
<gene>
    <name evidence="2" type="ORF">IFK94_06910</name>
</gene>
<evidence type="ECO:0000259" key="1">
    <source>
        <dbReference type="SMART" id="SM00881"/>
    </source>
</evidence>
<evidence type="ECO:0000313" key="2">
    <source>
        <dbReference type="EMBL" id="MBD3867835.1"/>
    </source>
</evidence>
<dbReference type="SMART" id="SM00881">
    <property type="entry name" value="CoA_binding"/>
    <property type="match status" value="1"/>
</dbReference>
<sequence length="123" mass="13713">MKETVAVLGASSKPDRYSHKAMLLLQQNGHTPIPVHPKEKSILDRKVFSDLSELDVQVDTVTIYVRPELLRKQLDDLINLHPHRVIMNPGTEDEGVATELTNRGIAVVQACTLVMLNTGQFES</sequence>
<proteinExistence type="predicted"/>
<dbReference type="EMBL" id="JACXWD010000016">
    <property type="protein sequence ID" value="MBD3867835.1"/>
    <property type="molecule type" value="Genomic_DNA"/>
</dbReference>
<dbReference type="Pfam" id="PF13380">
    <property type="entry name" value="CoA_binding_2"/>
    <property type="match status" value="1"/>
</dbReference>